<proteinExistence type="predicted"/>
<dbReference type="OrthoDB" id="9794725at2"/>
<dbReference type="InterPro" id="IPR036514">
    <property type="entry name" value="SGNH_hydro_sf"/>
</dbReference>
<name>A0A135W3S6_9FLAO</name>
<feature type="chain" id="PRO_5007467327" description="SGNH hydrolase-type esterase domain-containing protein" evidence="1">
    <location>
        <begin position="20"/>
        <end position="229"/>
    </location>
</feature>
<gene>
    <name evidence="3" type="ORF">AU378_19535</name>
</gene>
<reference evidence="4" key="1">
    <citation type="submission" date="2015-12" db="EMBL/GenBank/DDBJ databases">
        <title>Genome sequence of a biocontrol rhizobacterium Chryseobacterium kwangjuense strain KJ1R5 isolated from pepper (Capsicum annuum L.).</title>
        <authorList>
            <person name="Jeong J.-J."/>
            <person name="Park H."/>
            <person name="Mannaa M."/>
            <person name="Sang M.K."/>
            <person name="Choi I.-G."/>
            <person name="Kim K.D."/>
        </authorList>
    </citation>
    <scope>NUCLEOTIDE SEQUENCE [LARGE SCALE GENOMIC DNA]</scope>
    <source>
        <strain evidence="4">KJ1R5</strain>
    </source>
</reference>
<evidence type="ECO:0000313" key="4">
    <source>
        <dbReference type="Proteomes" id="UP000070513"/>
    </source>
</evidence>
<dbReference type="AlphaFoldDB" id="A0A135W3S6"/>
<dbReference type="Gene3D" id="3.40.50.1110">
    <property type="entry name" value="SGNH hydrolase"/>
    <property type="match status" value="1"/>
</dbReference>
<feature type="domain" description="SGNH hydrolase-type esterase" evidence="2">
    <location>
        <begin position="49"/>
        <end position="211"/>
    </location>
</feature>
<dbReference type="EMBL" id="LPUR01000018">
    <property type="protein sequence ID" value="KXH79563.1"/>
    <property type="molecule type" value="Genomic_DNA"/>
</dbReference>
<dbReference type="PANTHER" id="PTHR30383">
    <property type="entry name" value="THIOESTERASE 1/PROTEASE 1/LYSOPHOSPHOLIPASE L1"/>
    <property type="match status" value="1"/>
</dbReference>
<comment type="caution">
    <text evidence="3">The sequence shown here is derived from an EMBL/GenBank/DDBJ whole genome shotgun (WGS) entry which is preliminary data.</text>
</comment>
<dbReference type="InterPro" id="IPR051532">
    <property type="entry name" value="Ester_Hydrolysis_Enzymes"/>
</dbReference>
<sequence length="229" mass="25327">MKLSAFLIISLLSGIFVKAQSAVDFANLARYKEENTALLNAKKKTDVVFMGNSITEGWVKEHSAFFSENNYTGRGISGQTTSQMLLRFHDDVVALKPKLVVINAGTNDIAQNTGAYDMDFTFNNIKAMVDIARSNGIRVIIASVLPAAAFPWRKEITDVPQKVDALNNRLKKYAASNKILFADYNTAMRNEKGGMREGLSKDGIHPILIGYNVMEPIIKKAIHTELGKK</sequence>
<protein>
    <recommendedName>
        <fullName evidence="2">SGNH hydrolase-type esterase domain-containing protein</fullName>
    </recommendedName>
</protein>
<dbReference type="Pfam" id="PF13472">
    <property type="entry name" value="Lipase_GDSL_2"/>
    <property type="match status" value="1"/>
</dbReference>
<dbReference type="PANTHER" id="PTHR30383:SF5">
    <property type="entry name" value="SGNH HYDROLASE-TYPE ESTERASE DOMAIN-CONTAINING PROTEIN"/>
    <property type="match status" value="1"/>
</dbReference>
<dbReference type="RefSeq" id="WP_062653143.1">
    <property type="nucleotide sequence ID" value="NZ_LPUR01000018.1"/>
</dbReference>
<accession>A0A135W3S6</accession>
<dbReference type="GO" id="GO:0004622">
    <property type="term" value="F:phosphatidylcholine lysophospholipase activity"/>
    <property type="evidence" value="ECO:0007669"/>
    <property type="project" value="TreeGrafter"/>
</dbReference>
<evidence type="ECO:0000313" key="3">
    <source>
        <dbReference type="EMBL" id="KXH79563.1"/>
    </source>
</evidence>
<keyword evidence="1" id="KW-0732">Signal</keyword>
<feature type="signal peptide" evidence="1">
    <location>
        <begin position="1"/>
        <end position="19"/>
    </location>
</feature>
<dbReference type="InterPro" id="IPR013830">
    <property type="entry name" value="SGNH_hydro"/>
</dbReference>
<dbReference type="CDD" id="cd04501">
    <property type="entry name" value="SGNH_hydrolase_like_4"/>
    <property type="match status" value="1"/>
</dbReference>
<organism evidence="3 4">
    <name type="scientific">Chryseobacterium kwangjuense</name>
    <dbReference type="NCBI Taxonomy" id="267125"/>
    <lineage>
        <taxon>Bacteria</taxon>
        <taxon>Pseudomonadati</taxon>
        <taxon>Bacteroidota</taxon>
        <taxon>Flavobacteriia</taxon>
        <taxon>Flavobacteriales</taxon>
        <taxon>Weeksellaceae</taxon>
        <taxon>Chryseobacterium group</taxon>
        <taxon>Chryseobacterium</taxon>
    </lineage>
</organism>
<dbReference type="SUPFAM" id="SSF52266">
    <property type="entry name" value="SGNH hydrolase"/>
    <property type="match status" value="1"/>
</dbReference>
<evidence type="ECO:0000259" key="2">
    <source>
        <dbReference type="Pfam" id="PF13472"/>
    </source>
</evidence>
<reference evidence="3 4" key="2">
    <citation type="journal article" date="2016" name="Genome Announc.">
        <title>Draft Genome Sequence of a Biocontrol Rhizobacterium, Chryseobacterium kwangjuense Strain KJ1R5, Isolated from Pepper (Capsicum annuum).</title>
        <authorList>
            <person name="Jeong J.J."/>
            <person name="Park H."/>
            <person name="Park B.H."/>
            <person name="Mannaa M."/>
            <person name="Sang M.K."/>
            <person name="Choi I.G."/>
            <person name="Kim K.D."/>
        </authorList>
    </citation>
    <scope>NUCLEOTIDE SEQUENCE [LARGE SCALE GENOMIC DNA]</scope>
    <source>
        <strain evidence="3 4">KJ1R5</strain>
    </source>
</reference>
<evidence type="ECO:0000256" key="1">
    <source>
        <dbReference type="SAM" id="SignalP"/>
    </source>
</evidence>
<dbReference type="Proteomes" id="UP000070513">
    <property type="component" value="Unassembled WGS sequence"/>
</dbReference>